<feature type="compositionally biased region" description="Basic residues" evidence="1">
    <location>
        <begin position="22"/>
        <end position="35"/>
    </location>
</feature>
<feature type="compositionally biased region" description="Basic and acidic residues" evidence="1">
    <location>
        <begin position="91"/>
        <end position="102"/>
    </location>
</feature>
<dbReference type="AlphaFoldDB" id="A0A6J4QMZ7"/>
<accession>A0A6J4QMZ7</accession>
<dbReference type="EMBL" id="CADCUW010000569">
    <property type="protein sequence ID" value="CAA9449292.1"/>
    <property type="molecule type" value="Genomic_DNA"/>
</dbReference>
<name>A0A6J4QMZ7_9ACTN</name>
<feature type="compositionally biased region" description="Basic residues" evidence="1">
    <location>
        <begin position="77"/>
        <end position="90"/>
    </location>
</feature>
<reference evidence="2" key="1">
    <citation type="submission" date="2020-02" db="EMBL/GenBank/DDBJ databases">
        <authorList>
            <person name="Meier V. D."/>
        </authorList>
    </citation>
    <scope>NUCLEOTIDE SEQUENCE</scope>
    <source>
        <strain evidence="2">AVDCRST_MAG01</strain>
    </source>
</reference>
<proteinExistence type="predicted"/>
<feature type="non-terminal residue" evidence="2">
    <location>
        <position position="140"/>
    </location>
</feature>
<sequence length="140" mass="14966">GRRKGARLGEVPQAAGALPQARRLRVGRAGHRERHRWGGDALLRGQPQAGAHREPRPRQARGHLRGDGLPAGALVRGGRRGRPRPGRGRAGRPEGRDREVDTRGGPWAPPEGQADAAGHSAPDLPRGFPESDAGEGRRLL</sequence>
<feature type="non-terminal residue" evidence="2">
    <location>
        <position position="1"/>
    </location>
</feature>
<feature type="region of interest" description="Disordered" evidence="1">
    <location>
        <begin position="1"/>
        <end position="140"/>
    </location>
</feature>
<organism evidence="2">
    <name type="scientific">uncultured Rubrobacteraceae bacterium</name>
    <dbReference type="NCBI Taxonomy" id="349277"/>
    <lineage>
        <taxon>Bacteria</taxon>
        <taxon>Bacillati</taxon>
        <taxon>Actinomycetota</taxon>
        <taxon>Rubrobacteria</taxon>
        <taxon>Rubrobacterales</taxon>
        <taxon>Rubrobacteraceae</taxon>
        <taxon>environmental samples</taxon>
    </lineage>
</organism>
<evidence type="ECO:0000313" key="2">
    <source>
        <dbReference type="EMBL" id="CAA9449292.1"/>
    </source>
</evidence>
<evidence type="ECO:0000256" key="1">
    <source>
        <dbReference type="SAM" id="MobiDB-lite"/>
    </source>
</evidence>
<gene>
    <name evidence="2" type="ORF">AVDCRST_MAG01-01-4396</name>
</gene>
<protein>
    <submittedName>
        <fullName evidence="2">Uncharacterized protein</fullName>
    </submittedName>
</protein>